<protein>
    <submittedName>
        <fullName evidence="2">Uncharacterized protein</fullName>
    </submittedName>
</protein>
<name>A0ABD5QZM2_9EURY</name>
<evidence type="ECO:0000256" key="1">
    <source>
        <dbReference type="SAM" id="Phobius"/>
    </source>
</evidence>
<sequence length="93" mass="9163">MPSNKATAAAPIVTGVFLAGTAIREIAQNGLEIWTMLALAGGLSAVAVGLGILTGLSGFDSDYDLDGHHDWTTVALGGLALTSIAVGAGIALA</sequence>
<dbReference type="Proteomes" id="UP001596118">
    <property type="component" value="Unassembled WGS sequence"/>
</dbReference>
<evidence type="ECO:0000313" key="3">
    <source>
        <dbReference type="Proteomes" id="UP001596118"/>
    </source>
</evidence>
<comment type="caution">
    <text evidence="2">The sequence shown here is derived from an EMBL/GenBank/DDBJ whole genome shotgun (WGS) entry which is preliminary data.</text>
</comment>
<feature type="transmembrane region" description="Helical" evidence="1">
    <location>
        <begin position="71"/>
        <end position="92"/>
    </location>
</feature>
<keyword evidence="1" id="KW-1133">Transmembrane helix</keyword>
<evidence type="ECO:0000313" key="2">
    <source>
        <dbReference type="EMBL" id="MFC5277991.1"/>
    </source>
</evidence>
<reference evidence="2 3" key="1">
    <citation type="journal article" date="2019" name="Int. J. Syst. Evol. Microbiol.">
        <title>The Global Catalogue of Microorganisms (GCM) 10K type strain sequencing project: providing services to taxonomists for standard genome sequencing and annotation.</title>
        <authorList>
            <consortium name="The Broad Institute Genomics Platform"/>
            <consortium name="The Broad Institute Genome Sequencing Center for Infectious Disease"/>
            <person name="Wu L."/>
            <person name="Ma J."/>
        </authorList>
    </citation>
    <scope>NUCLEOTIDE SEQUENCE [LARGE SCALE GENOMIC DNA]</scope>
    <source>
        <strain evidence="2 3">CGMCC 1.12124</strain>
    </source>
</reference>
<dbReference type="EMBL" id="JBHSKY010000006">
    <property type="protein sequence ID" value="MFC5277991.1"/>
    <property type="molecule type" value="Genomic_DNA"/>
</dbReference>
<organism evidence="2 3">
    <name type="scientific">Halorubrum rubrum</name>
    <dbReference type="NCBI Taxonomy" id="1126240"/>
    <lineage>
        <taxon>Archaea</taxon>
        <taxon>Methanobacteriati</taxon>
        <taxon>Methanobacteriota</taxon>
        <taxon>Stenosarchaea group</taxon>
        <taxon>Halobacteria</taxon>
        <taxon>Halobacteriales</taxon>
        <taxon>Haloferacaceae</taxon>
        <taxon>Halorubrum</taxon>
    </lineage>
</organism>
<dbReference type="RefSeq" id="WP_256410213.1">
    <property type="nucleotide sequence ID" value="NZ_JANHDM010000001.1"/>
</dbReference>
<keyword evidence="1" id="KW-0472">Membrane</keyword>
<keyword evidence="1" id="KW-0812">Transmembrane</keyword>
<gene>
    <name evidence="2" type="ORF">ACFPM1_04325</name>
</gene>
<proteinExistence type="predicted"/>
<dbReference type="AlphaFoldDB" id="A0ABD5QZM2"/>
<keyword evidence="3" id="KW-1185">Reference proteome</keyword>
<feature type="transmembrane region" description="Helical" evidence="1">
    <location>
        <begin position="34"/>
        <end position="59"/>
    </location>
</feature>
<accession>A0ABD5QZM2</accession>